<dbReference type="RefSeq" id="WP_122964520.1">
    <property type="nucleotide sequence ID" value="NZ_BJMH01000024.1"/>
</dbReference>
<dbReference type="EMBL" id="BJMH01000024">
    <property type="protein sequence ID" value="GEB34547.1"/>
    <property type="molecule type" value="Genomic_DNA"/>
</dbReference>
<reference evidence="3 4" key="1">
    <citation type="submission" date="2019-06" db="EMBL/GenBank/DDBJ databases">
        <title>Whole genome shotgun sequence of Brevibacillus parabrevis NBRC 12334.</title>
        <authorList>
            <person name="Hosoyama A."/>
            <person name="Uohara A."/>
            <person name="Ohji S."/>
            <person name="Ichikawa N."/>
        </authorList>
    </citation>
    <scope>NUCLEOTIDE SEQUENCE [LARGE SCALE GENOMIC DNA]</scope>
    <source>
        <strain evidence="3 4">NBRC 12334</strain>
    </source>
</reference>
<feature type="binding site" evidence="2">
    <location>
        <position position="10"/>
    </location>
    <ligand>
        <name>Zn(2+)</name>
        <dbReference type="ChEBI" id="CHEBI:29105"/>
        <label>1</label>
    </ligand>
</feature>
<feature type="binding site" evidence="2">
    <location>
        <position position="8"/>
    </location>
    <ligand>
        <name>Zn(2+)</name>
        <dbReference type="ChEBI" id="CHEBI:29105"/>
        <label>1</label>
    </ligand>
</feature>
<sequence>MKLFISADLEGVAGIVNWTEADIESSFSKYFTEQMTKEVNAACEAAIAAGATDILVKDAHSTARNLDPSKLPEQVKILRGWTRDPYSMMAGLDESYDGVLFIGYHAAAGANGNPLAHTMNMQNEYVKINGEIASELLINVYIAASMGVPALLVTGDKMICEEAQTINPHIKTVPVNEGIGNAAISIHPNVALRQIKEQVQAVLADDLSKYKVQLPETFHVEIAFREHYLAYRGSFYPGAKQTGAKTVEFAADDYMEVLRFLFFVL</sequence>
<protein>
    <submittedName>
        <fullName evidence="3">Amino acid amidase</fullName>
    </submittedName>
</protein>
<comment type="caution">
    <text evidence="3">The sequence shown here is derived from an EMBL/GenBank/DDBJ whole genome shotgun (WGS) entry which is preliminary data.</text>
</comment>
<proteinExistence type="predicted"/>
<gene>
    <name evidence="3" type="ORF">BPA01_41270</name>
</gene>
<dbReference type="SUPFAM" id="SSF63992">
    <property type="entry name" value="Dipeptide transport protein"/>
    <property type="match status" value="1"/>
</dbReference>
<keyword evidence="2" id="KW-0479">Metal-binding</keyword>
<dbReference type="AlphaFoldDB" id="A0A4Y3PMK3"/>
<dbReference type="STRING" id="54914.AV540_07495"/>
<evidence type="ECO:0000256" key="2">
    <source>
        <dbReference type="PIRSR" id="PIRSR015853-2"/>
    </source>
</evidence>
<feature type="binding site" evidence="2">
    <location>
        <position position="8"/>
    </location>
    <ligand>
        <name>Zn(2+)</name>
        <dbReference type="ChEBI" id="CHEBI:29105"/>
        <label>2</label>
    </ligand>
</feature>
<dbReference type="CDD" id="cd08770">
    <property type="entry name" value="DAP_dppA_3"/>
    <property type="match status" value="1"/>
</dbReference>
<dbReference type="Gene3D" id="3.30.1360.130">
    <property type="entry name" value="Dipeptide transport protein"/>
    <property type="match status" value="1"/>
</dbReference>
<organism evidence="3 4">
    <name type="scientific">Brevibacillus parabrevis</name>
    <dbReference type="NCBI Taxonomy" id="54914"/>
    <lineage>
        <taxon>Bacteria</taxon>
        <taxon>Bacillati</taxon>
        <taxon>Bacillota</taxon>
        <taxon>Bacilli</taxon>
        <taxon>Bacillales</taxon>
        <taxon>Paenibacillaceae</taxon>
        <taxon>Brevibacillus</taxon>
    </lineage>
</organism>
<evidence type="ECO:0000256" key="1">
    <source>
        <dbReference type="PIRSR" id="PIRSR015853-1"/>
    </source>
</evidence>
<feature type="active site" description="Nucleophile" evidence="1">
    <location>
        <position position="117"/>
    </location>
</feature>
<name>A0A4Y3PMK3_BREPA</name>
<dbReference type="InterPro" id="IPR036177">
    <property type="entry name" value="Peptidase_M55_sf"/>
</dbReference>
<dbReference type="GO" id="GO:0046872">
    <property type="term" value="F:metal ion binding"/>
    <property type="evidence" value="ECO:0007669"/>
    <property type="project" value="UniProtKB-KW"/>
</dbReference>
<accession>A0A4Y3PMK3</accession>
<dbReference type="Gene3D" id="3.40.50.10780">
    <property type="entry name" value="Dipeptide transport protein"/>
    <property type="match status" value="1"/>
</dbReference>
<feature type="binding site" evidence="2">
    <location>
        <position position="105"/>
    </location>
    <ligand>
        <name>Zn(2+)</name>
        <dbReference type="ChEBI" id="CHEBI:29105"/>
        <label>2</label>
    </ligand>
</feature>
<dbReference type="Pfam" id="PF04951">
    <property type="entry name" value="Peptidase_M55"/>
    <property type="match status" value="1"/>
</dbReference>
<evidence type="ECO:0000313" key="4">
    <source>
        <dbReference type="Proteomes" id="UP000316882"/>
    </source>
</evidence>
<dbReference type="Proteomes" id="UP000316882">
    <property type="component" value="Unassembled WGS sequence"/>
</dbReference>
<keyword evidence="2" id="KW-0862">Zinc</keyword>
<feature type="binding site" evidence="2">
    <location>
        <position position="60"/>
    </location>
    <ligand>
        <name>Zn(2+)</name>
        <dbReference type="ChEBI" id="CHEBI:29105"/>
        <label>2</label>
    </ligand>
</feature>
<feature type="binding site" evidence="2">
    <location>
        <position position="135"/>
    </location>
    <ligand>
        <name>Zn(2+)</name>
        <dbReference type="ChEBI" id="CHEBI:29105"/>
        <label>2</label>
    </ligand>
</feature>
<dbReference type="InterPro" id="IPR007035">
    <property type="entry name" value="Peptidase_M55"/>
</dbReference>
<dbReference type="InterPro" id="IPR027476">
    <property type="entry name" value="DppA_N"/>
</dbReference>
<keyword evidence="4" id="KW-1185">Reference proteome</keyword>
<evidence type="ECO:0000313" key="3">
    <source>
        <dbReference type="EMBL" id="GEB34547.1"/>
    </source>
</evidence>
<dbReference type="PIRSF" id="PIRSF015853">
    <property type="entry name" value="Pep_DppA"/>
    <property type="match status" value="1"/>
</dbReference>